<proteinExistence type="predicted"/>
<dbReference type="Proteomes" id="UP000199227">
    <property type="component" value="Unassembled WGS sequence"/>
</dbReference>
<evidence type="ECO:0000256" key="5">
    <source>
        <dbReference type="ARBA" id="ARBA00022777"/>
    </source>
</evidence>
<evidence type="ECO:0000313" key="9">
    <source>
        <dbReference type="EMBL" id="SFP18852.1"/>
    </source>
</evidence>
<dbReference type="OrthoDB" id="9761634at2"/>
<reference evidence="9 10" key="1">
    <citation type="submission" date="2016-10" db="EMBL/GenBank/DDBJ databases">
        <authorList>
            <person name="de Groot N.N."/>
        </authorList>
    </citation>
    <scope>NUCLEOTIDE SEQUENCE [LARGE SCALE GENOMIC DNA]</scope>
    <source>
        <strain evidence="9 10">EP1-55-1</strain>
    </source>
</reference>
<keyword evidence="7" id="KW-0472">Membrane</keyword>
<dbReference type="PANTHER" id="PTHR45453">
    <property type="entry name" value="PHOSPHATE REGULON SENSOR PROTEIN PHOR"/>
    <property type="match status" value="1"/>
</dbReference>
<gene>
    <name evidence="9" type="ORF">SAMN05216234_10947</name>
</gene>
<dbReference type="Gene3D" id="3.30.565.10">
    <property type="entry name" value="Histidine kinase-like ATPase, C-terminal domain"/>
    <property type="match status" value="1"/>
</dbReference>
<keyword evidence="6" id="KW-0902">Two-component regulatory system</keyword>
<dbReference type="CDD" id="cd00082">
    <property type="entry name" value="HisKA"/>
    <property type="match status" value="1"/>
</dbReference>
<keyword evidence="7" id="KW-0812">Transmembrane</keyword>
<keyword evidence="4" id="KW-0808">Transferase</keyword>
<dbReference type="SMART" id="SM00387">
    <property type="entry name" value="HATPase_c"/>
    <property type="match status" value="1"/>
</dbReference>
<dbReference type="GO" id="GO:0005886">
    <property type="term" value="C:plasma membrane"/>
    <property type="evidence" value="ECO:0007669"/>
    <property type="project" value="TreeGrafter"/>
</dbReference>
<evidence type="ECO:0000313" key="10">
    <source>
        <dbReference type="Proteomes" id="UP000199227"/>
    </source>
</evidence>
<dbReference type="SMART" id="SM00388">
    <property type="entry name" value="HisKA"/>
    <property type="match status" value="1"/>
</dbReference>
<dbReference type="SUPFAM" id="SSF47384">
    <property type="entry name" value="Homodimeric domain of signal transducing histidine kinase"/>
    <property type="match status" value="1"/>
</dbReference>
<dbReference type="PANTHER" id="PTHR45453:SF1">
    <property type="entry name" value="PHOSPHATE REGULON SENSOR PROTEIN PHOR"/>
    <property type="match status" value="1"/>
</dbReference>
<dbReference type="PROSITE" id="PS50109">
    <property type="entry name" value="HIS_KIN"/>
    <property type="match status" value="1"/>
</dbReference>
<dbReference type="InterPro" id="IPR003661">
    <property type="entry name" value="HisK_dim/P_dom"/>
</dbReference>
<keyword evidence="10" id="KW-1185">Reference proteome</keyword>
<dbReference type="Pfam" id="PF02518">
    <property type="entry name" value="HATPase_c"/>
    <property type="match status" value="1"/>
</dbReference>
<feature type="transmembrane region" description="Helical" evidence="7">
    <location>
        <begin position="150"/>
        <end position="169"/>
    </location>
</feature>
<feature type="domain" description="Histidine kinase" evidence="8">
    <location>
        <begin position="189"/>
        <end position="392"/>
    </location>
</feature>
<dbReference type="InterPro" id="IPR036890">
    <property type="entry name" value="HATPase_C_sf"/>
</dbReference>
<protein>
    <recommendedName>
        <fullName evidence="2">histidine kinase</fullName>
        <ecNumber evidence="2">2.7.13.3</ecNumber>
    </recommendedName>
</protein>
<feature type="transmembrane region" description="Helical" evidence="7">
    <location>
        <begin position="122"/>
        <end position="138"/>
    </location>
</feature>
<dbReference type="InterPro" id="IPR036097">
    <property type="entry name" value="HisK_dim/P_sf"/>
</dbReference>
<sequence length="392" mass="45664">MLGIDMFPSEKRSLRRFLAIYILSTLIFISVGLSIFYHYEIHQIYDHQNEMLKIKTDVIKSKLHELHSNLWGKLKYPVIKGIKSAVYDIDRNYLIGDFKPKNIEWSRDFWQYKDNIYHRTELYPYYIGAATIVTAAPIDYKPIYELKIKIAVAFFLSLLFAVFIAKWLGKLFLAPVHNTMELIDRFIKDTTHELNTPISTILTNIELFKSLHPEFEKSEELNRIEIASGRLSRIYDDLAYLQLKHKRHRNIESVNFSELLKERLTFFNTLASRKGIKIETAIIDGVILRIDREDASRLIDNLLSNAVKYTQPKGLVTVELFENGFIVKDNGIGMNEDEVIDSTKRFFRANKSEGGFGLGLNIVKEIVEFYNMKFEIASKKSLGTKVSILWER</sequence>
<dbReference type="GO" id="GO:0016036">
    <property type="term" value="P:cellular response to phosphate starvation"/>
    <property type="evidence" value="ECO:0007669"/>
    <property type="project" value="TreeGrafter"/>
</dbReference>
<evidence type="ECO:0000256" key="3">
    <source>
        <dbReference type="ARBA" id="ARBA00022553"/>
    </source>
</evidence>
<keyword evidence="3" id="KW-0597">Phosphoprotein</keyword>
<dbReference type="InterPro" id="IPR003594">
    <property type="entry name" value="HATPase_dom"/>
</dbReference>
<keyword evidence="5 9" id="KW-0418">Kinase</keyword>
<dbReference type="SUPFAM" id="SSF55874">
    <property type="entry name" value="ATPase domain of HSP90 chaperone/DNA topoisomerase II/histidine kinase"/>
    <property type="match status" value="1"/>
</dbReference>
<dbReference type="InterPro" id="IPR050351">
    <property type="entry name" value="BphY/WalK/GraS-like"/>
</dbReference>
<dbReference type="STRING" id="223786.SAMN05216234_10947"/>
<dbReference type="GO" id="GO:0000155">
    <property type="term" value="F:phosphorelay sensor kinase activity"/>
    <property type="evidence" value="ECO:0007669"/>
    <property type="project" value="InterPro"/>
</dbReference>
<evidence type="ECO:0000256" key="6">
    <source>
        <dbReference type="ARBA" id="ARBA00023012"/>
    </source>
</evidence>
<comment type="catalytic activity">
    <reaction evidence="1">
        <text>ATP + protein L-histidine = ADP + protein N-phospho-L-histidine.</text>
        <dbReference type="EC" id="2.7.13.3"/>
    </reaction>
</comment>
<evidence type="ECO:0000256" key="4">
    <source>
        <dbReference type="ARBA" id="ARBA00022679"/>
    </source>
</evidence>
<evidence type="ECO:0000256" key="2">
    <source>
        <dbReference type="ARBA" id="ARBA00012438"/>
    </source>
</evidence>
<dbReference type="InterPro" id="IPR005467">
    <property type="entry name" value="His_kinase_dom"/>
</dbReference>
<dbReference type="EMBL" id="FOXB01000009">
    <property type="protein sequence ID" value="SFP18852.1"/>
    <property type="molecule type" value="Genomic_DNA"/>
</dbReference>
<evidence type="ECO:0000256" key="7">
    <source>
        <dbReference type="SAM" id="Phobius"/>
    </source>
</evidence>
<accession>A0A1I5NAW8</accession>
<organism evidence="9 10">
    <name type="scientific">Hydrogenimonas thermophila</name>
    <dbReference type="NCBI Taxonomy" id="223786"/>
    <lineage>
        <taxon>Bacteria</taxon>
        <taxon>Pseudomonadati</taxon>
        <taxon>Campylobacterota</taxon>
        <taxon>Epsilonproteobacteria</taxon>
        <taxon>Campylobacterales</taxon>
        <taxon>Hydrogenimonadaceae</taxon>
        <taxon>Hydrogenimonas</taxon>
    </lineage>
</organism>
<evidence type="ECO:0000259" key="8">
    <source>
        <dbReference type="PROSITE" id="PS50109"/>
    </source>
</evidence>
<evidence type="ECO:0000256" key="1">
    <source>
        <dbReference type="ARBA" id="ARBA00000085"/>
    </source>
</evidence>
<feature type="transmembrane region" description="Helical" evidence="7">
    <location>
        <begin position="20"/>
        <end position="39"/>
    </location>
</feature>
<dbReference type="AlphaFoldDB" id="A0A1I5NAW8"/>
<dbReference type="RefSeq" id="WP_092911651.1">
    <property type="nucleotide sequence ID" value="NZ_FOXB01000009.1"/>
</dbReference>
<dbReference type="EC" id="2.7.13.3" evidence="2"/>
<dbReference type="Gene3D" id="1.10.287.130">
    <property type="match status" value="1"/>
</dbReference>
<dbReference type="Pfam" id="PF00512">
    <property type="entry name" value="HisKA"/>
    <property type="match status" value="1"/>
</dbReference>
<keyword evidence="7" id="KW-1133">Transmembrane helix</keyword>
<name>A0A1I5NAW8_9BACT</name>
<dbReference type="GO" id="GO:0004721">
    <property type="term" value="F:phosphoprotein phosphatase activity"/>
    <property type="evidence" value="ECO:0007669"/>
    <property type="project" value="TreeGrafter"/>
</dbReference>